<dbReference type="PANTHER" id="PTHR46494">
    <property type="entry name" value="CORA FAMILY METAL ION TRANSPORTER (EUROFUNG)"/>
    <property type="match status" value="1"/>
</dbReference>
<keyword evidence="8" id="KW-0406">Ion transport</keyword>
<evidence type="ECO:0000313" key="12">
    <source>
        <dbReference type="EMBL" id="KWZ76122.1"/>
    </source>
</evidence>
<keyword evidence="9" id="KW-0472">Membrane</keyword>
<comment type="function">
    <text evidence="11">Mediates influx of magnesium ions. Alternates between open and closed states. Activated by low cytoplasmic Mg(2+) levels. Inactive when cytoplasmic Mg(2+) levels are high.</text>
</comment>
<evidence type="ECO:0000256" key="7">
    <source>
        <dbReference type="ARBA" id="ARBA00022989"/>
    </source>
</evidence>
<evidence type="ECO:0000256" key="8">
    <source>
        <dbReference type="ARBA" id="ARBA00023065"/>
    </source>
</evidence>
<accession>A0A133K973</accession>
<dbReference type="PATRIC" id="fig|1398.22.peg.3881"/>
<dbReference type="Proteomes" id="UP000070376">
    <property type="component" value="Unassembled WGS sequence"/>
</dbReference>
<evidence type="ECO:0000256" key="1">
    <source>
        <dbReference type="ARBA" id="ARBA00004651"/>
    </source>
</evidence>
<dbReference type="GO" id="GO:0005886">
    <property type="term" value="C:plasma membrane"/>
    <property type="evidence" value="ECO:0007669"/>
    <property type="project" value="UniProtKB-SubCell"/>
</dbReference>
<dbReference type="PANTHER" id="PTHR46494:SF2">
    <property type="entry name" value="MAGNESIUM TRANSPORT PROTEIN CORA"/>
    <property type="match status" value="1"/>
</dbReference>
<reference evidence="13" key="1">
    <citation type="submission" date="2016-01" db="EMBL/GenBank/DDBJ databases">
        <authorList>
            <person name="Mitreva M."/>
            <person name="Pepin K.H."/>
            <person name="Mihindukulasuriya K.A."/>
            <person name="Fulton R."/>
            <person name="Fronick C."/>
            <person name="O'Laughlin M."/>
            <person name="Miner T."/>
            <person name="Herter B."/>
            <person name="Rosa B.A."/>
            <person name="Cordes M."/>
            <person name="Tomlinson C."/>
            <person name="Wollam A."/>
            <person name="Palsikar V.B."/>
            <person name="Mardis E.R."/>
            <person name="Wilson R.K."/>
        </authorList>
    </citation>
    <scope>NUCLEOTIDE SEQUENCE [LARGE SCALE GENOMIC DNA]</scope>
    <source>
        <strain evidence="13">GED7749B</strain>
    </source>
</reference>
<keyword evidence="3" id="KW-0813">Transport</keyword>
<evidence type="ECO:0000313" key="13">
    <source>
        <dbReference type="Proteomes" id="UP000070376"/>
    </source>
</evidence>
<comment type="catalytic activity">
    <reaction evidence="10">
        <text>Mg(2+)(in) = Mg(2+)(out)</text>
        <dbReference type="Rhea" id="RHEA:29827"/>
        <dbReference type="ChEBI" id="CHEBI:18420"/>
    </reaction>
</comment>
<comment type="subcellular location">
    <subcellularLocation>
        <location evidence="1">Cell membrane</location>
        <topology evidence="1">Multi-pass membrane protein</topology>
    </subcellularLocation>
</comment>
<dbReference type="GO" id="GO:0050897">
    <property type="term" value="F:cobalt ion binding"/>
    <property type="evidence" value="ECO:0007669"/>
    <property type="project" value="TreeGrafter"/>
</dbReference>
<evidence type="ECO:0000256" key="5">
    <source>
        <dbReference type="ARBA" id="ARBA00022692"/>
    </source>
</evidence>
<evidence type="ECO:0000256" key="6">
    <source>
        <dbReference type="ARBA" id="ARBA00022842"/>
    </source>
</evidence>
<keyword evidence="6" id="KW-0460">Magnesium</keyword>
<evidence type="ECO:0000256" key="9">
    <source>
        <dbReference type="ARBA" id="ARBA00023136"/>
    </source>
</evidence>
<dbReference type="InterPro" id="IPR045861">
    <property type="entry name" value="CorA_cytoplasmic_dom"/>
</dbReference>
<dbReference type="CDD" id="cd12821">
    <property type="entry name" value="EcCorA_ZntB-like"/>
    <property type="match status" value="1"/>
</dbReference>
<dbReference type="InterPro" id="IPR002523">
    <property type="entry name" value="MgTranspt_CorA/ZnTranspt_ZntB"/>
</dbReference>
<dbReference type="GO" id="GO:0000287">
    <property type="term" value="F:magnesium ion binding"/>
    <property type="evidence" value="ECO:0007669"/>
    <property type="project" value="TreeGrafter"/>
</dbReference>
<dbReference type="FunFam" id="1.20.58.340:FF:000004">
    <property type="entry name" value="Magnesium transport protein CorA"/>
    <property type="match status" value="1"/>
</dbReference>
<dbReference type="InterPro" id="IPR045863">
    <property type="entry name" value="CorA_TM1_TM2"/>
</dbReference>
<evidence type="ECO:0000256" key="11">
    <source>
        <dbReference type="ARBA" id="ARBA00045497"/>
    </source>
</evidence>
<comment type="similarity">
    <text evidence="2">Belongs to the CorA metal ion transporter (MIT) (TC 1.A.35) family.</text>
</comment>
<dbReference type="SUPFAM" id="SSF144083">
    <property type="entry name" value="Magnesium transport protein CorA, transmembrane region"/>
    <property type="match status" value="1"/>
</dbReference>
<dbReference type="RefSeq" id="WP_014098415.1">
    <property type="nucleotide sequence ID" value="NZ_CP017888.1"/>
</dbReference>
<evidence type="ECO:0000256" key="3">
    <source>
        <dbReference type="ARBA" id="ARBA00022448"/>
    </source>
</evidence>
<sequence length="315" mass="37280">MLHLYKNKENNWKWYQLESADEKEIARIIDENEECKTWIKNIKNDDTNTLKIDTTQNDRPFVEGSLIFDQHTINREEHDMFHFYITEKTLLTVDLDFSKLKNTEIEKVIGQMAYSRNAIEAFFIIIGAIVNNYLDKIDEFEIKLNELIWEIQKRNNIDTLDKIYERRHELLVCRNLMIPVKEILYGMQEGFGTDILEYPQVRQRVMKIERCLALLQDYQQEIDTLLKVEEVVSGHRGNSIMKTLTVLTTLFTPISAWSALWGMNFKNMPELSWRYGYIAALGLIVVNTILLYIYLYRKGWTGDILKGNKKKSLFK</sequence>
<evidence type="ECO:0000256" key="10">
    <source>
        <dbReference type="ARBA" id="ARBA00034269"/>
    </source>
</evidence>
<evidence type="ECO:0000256" key="4">
    <source>
        <dbReference type="ARBA" id="ARBA00022475"/>
    </source>
</evidence>
<keyword evidence="7" id="KW-1133">Transmembrane helix</keyword>
<organism evidence="12 13">
    <name type="scientific">Heyndrickxia coagulans</name>
    <name type="common">Weizmannia coagulans</name>
    <dbReference type="NCBI Taxonomy" id="1398"/>
    <lineage>
        <taxon>Bacteria</taxon>
        <taxon>Bacillati</taxon>
        <taxon>Bacillota</taxon>
        <taxon>Bacilli</taxon>
        <taxon>Bacillales</taxon>
        <taxon>Bacillaceae</taxon>
        <taxon>Heyndrickxia</taxon>
    </lineage>
</organism>
<dbReference type="GeneID" id="93259988"/>
<dbReference type="AlphaFoldDB" id="A0A133K973"/>
<protein>
    <submittedName>
        <fullName evidence="12">CorA-like protein</fullName>
    </submittedName>
</protein>
<evidence type="ECO:0000256" key="2">
    <source>
        <dbReference type="ARBA" id="ARBA00009765"/>
    </source>
</evidence>
<dbReference type="EMBL" id="LRPN01000211">
    <property type="protein sequence ID" value="KWZ76122.1"/>
    <property type="molecule type" value="Genomic_DNA"/>
</dbReference>
<comment type="caution">
    <text evidence="12">The sequence shown here is derived from an EMBL/GenBank/DDBJ whole genome shotgun (WGS) entry which is preliminary data.</text>
</comment>
<dbReference type="Pfam" id="PF01544">
    <property type="entry name" value="CorA"/>
    <property type="match status" value="1"/>
</dbReference>
<dbReference type="GO" id="GO:0015095">
    <property type="term" value="F:magnesium ion transmembrane transporter activity"/>
    <property type="evidence" value="ECO:0007669"/>
    <property type="project" value="TreeGrafter"/>
</dbReference>
<dbReference type="GO" id="GO:0015087">
    <property type="term" value="F:cobalt ion transmembrane transporter activity"/>
    <property type="evidence" value="ECO:0007669"/>
    <property type="project" value="TreeGrafter"/>
</dbReference>
<gene>
    <name evidence="12" type="ORF">HMPREF3213_03875</name>
</gene>
<keyword evidence="4" id="KW-1003">Cell membrane</keyword>
<dbReference type="SUPFAM" id="SSF143865">
    <property type="entry name" value="CorA soluble domain-like"/>
    <property type="match status" value="1"/>
</dbReference>
<keyword evidence="5" id="KW-0812">Transmembrane</keyword>
<name>A0A133K973_HEYCO</name>
<dbReference type="Gene3D" id="1.20.58.340">
    <property type="entry name" value="Magnesium transport protein CorA, transmembrane region"/>
    <property type="match status" value="2"/>
</dbReference>
<proteinExistence type="inferred from homology"/>